<dbReference type="Proteomes" id="UP001597216">
    <property type="component" value="Unassembled WGS sequence"/>
</dbReference>
<evidence type="ECO:0000259" key="2">
    <source>
        <dbReference type="Pfam" id="PF13369"/>
    </source>
</evidence>
<dbReference type="RefSeq" id="WP_377354814.1">
    <property type="nucleotide sequence ID" value="NZ_JBHTLQ010000088.1"/>
</dbReference>
<dbReference type="InterPro" id="IPR032698">
    <property type="entry name" value="SirB1_N"/>
</dbReference>
<comment type="caution">
    <text evidence="3">The sequence shown here is derived from an EMBL/GenBank/DDBJ whole genome shotgun (WGS) entry which is preliminary data.</text>
</comment>
<dbReference type="EMBL" id="JBHTLQ010000088">
    <property type="protein sequence ID" value="MFD1192886.1"/>
    <property type="molecule type" value="Genomic_DNA"/>
</dbReference>
<reference evidence="4" key="1">
    <citation type="journal article" date="2019" name="Int. J. Syst. Evol. Microbiol.">
        <title>The Global Catalogue of Microorganisms (GCM) 10K type strain sequencing project: providing services to taxonomists for standard genome sequencing and annotation.</title>
        <authorList>
            <consortium name="The Broad Institute Genomics Platform"/>
            <consortium name="The Broad Institute Genome Sequencing Center for Infectious Disease"/>
            <person name="Wu L."/>
            <person name="Ma J."/>
        </authorList>
    </citation>
    <scope>NUCLEOTIDE SEQUENCE [LARGE SCALE GENOMIC DNA]</scope>
    <source>
        <strain evidence="4">CCUG 55074</strain>
    </source>
</reference>
<evidence type="ECO:0000313" key="3">
    <source>
        <dbReference type="EMBL" id="MFD1192886.1"/>
    </source>
</evidence>
<organism evidence="3 4">
    <name type="scientific">Phenylobacterium conjunctum</name>
    <dbReference type="NCBI Taxonomy" id="1298959"/>
    <lineage>
        <taxon>Bacteria</taxon>
        <taxon>Pseudomonadati</taxon>
        <taxon>Pseudomonadota</taxon>
        <taxon>Alphaproteobacteria</taxon>
        <taxon>Caulobacterales</taxon>
        <taxon>Caulobacteraceae</taxon>
        <taxon>Phenylobacterium</taxon>
    </lineage>
</organism>
<name>A0ABW3T8Z7_9CAUL</name>
<comment type="similarity">
    <text evidence="1">Belongs to the UPF0162 family.</text>
</comment>
<dbReference type="PANTHER" id="PTHR31350">
    <property type="entry name" value="SI:DKEY-261L7.2"/>
    <property type="match status" value="1"/>
</dbReference>
<dbReference type="Pfam" id="PF13369">
    <property type="entry name" value="Transglut_core2"/>
    <property type="match status" value="1"/>
</dbReference>
<protein>
    <submittedName>
        <fullName evidence="3">SirB1 family protein</fullName>
    </submittedName>
</protein>
<evidence type="ECO:0000256" key="1">
    <source>
        <dbReference type="ARBA" id="ARBA00007100"/>
    </source>
</evidence>
<accession>A0ABW3T8Z7</accession>
<sequence length="271" mass="29173">MTREEAEAILTAAGKAGDEDFPLLEAAIACAIHDDPERDPELARQLAGAGVERLTDRLVRESPEEALAETLAGDLRLSGDLLDYDNLDNADVLAVATRRKGLPVALGVYYLHVAGKCGLTVQGVDFPGHFLLRIETPEGPMALDPFSEGRVVLPSELTRRALHAGLTPNVAERLDVLMAPAPERAVLIRLQNNVYARAAAARDWPRAERAALRRALIDPEDHRPWLAAAGAREAQGALAGALEALTRASRLDGGAALAARAQRERVRMQLN</sequence>
<gene>
    <name evidence="3" type="ORF">ACFQ27_20015</name>
</gene>
<feature type="domain" description="Protein SirB1 N-terminal" evidence="2">
    <location>
        <begin position="52"/>
        <end position="191"/>
    </location>
</feature>
<keyword evidence="4" id="KW-1185">Reference proteome</keyword>
<evidence type="ECO:0000313" key="4">
    <source>
        <dbReference type="Proteomes" id="UP001597216"/>
    </source>
</evidence>
<dbReference type="PANTHER" id="PTHR31350:SF21">
    <property type="entry name" value="F-BOX ONLY PROTEIN 21"/>
    <property type="match status" value="1"/>
</dbReference>
<proteinExistence type="inferred from homology"/>